<accession>A0A433SKN7</accession>
<keyword evidence="2" id="KW-1185">Reference proteome</keyword>
<evidence type="ECO:0000313" key="2">
    <source>
        <dbReference type="Proteomes" id="UP000271974"/>
    </source>
</evidence>
<feature type="non-terminal residue" evidence="1">
    <location>
        <position position="82"/>
    </location>
</feature>
<dbReference type="Proteomes" id="UP000271974">
    <property type="component" value="Unassembled WGS sequence"/>
</dbReference>
<comment type="caution">
    <text evidence="1">The sequence shown here is derived from an EMBL/GenBank/DDBJ whole genome shotgun (WGS) entry which is preliminary data.</text>
</comment>
<sequence>YLDILEHNATTSLVLVLHELFSMLTLLVRRFLEELGKASQGYVITVKVRLVAITGVELHVDLAIDARFRLLVEVLTALAFDG</sequence>
<name>A0A433SKN7_ELYCH</name>
<dbReference type="EMBL" id="RQTK01001603">
    <property type="protein sequence ID" value="RUS69692.1"/>
    <property type="molecule type" value="Genomic_DNA"/>
</dbReference>
<proteinExistence type="predicted"/>
<protein>
    <submittedName>
        <fullName evidence="1">Uncharacterized protein</fullName>
    </submittedName>
</protein>
<reference evidence="1 2" key="1">
    <citation type="submission" date="2019-01" db="EMBL/GenBank/DDBJ databases">
        <title>A draft genome assembly of the solar-powered sea slug Elysia chlorotica.</title>
        <authorList>
            <person name="Cai H."/>
            <person name="Li Q."/>
            <person name="Fang X."/>
            <person name="Li J."/>
            <person name="Curtis N.E."/>
            <person name="Altenburger A."/>
            <person name="Shibata T."/>
            <person name="Feng M."/>
            <person name="Maeda T."/>
            <person name="Schwartz J.A."/>
            <person name="Shigenobu S."/>
            <person name="Lundholm N."/>
            <person name="Nishiyama T."/>
            <person name="Yang H."/>
            <person name="Hasebe M."/>
            <person name="Li S."/>
            <person name="Pierce S.K."/>
            <person name="Wang J."/>
        </authorList>
    </citation>
    <scope>NUCLEOTIDE SEQUENCE [LARGE SCALE GENOMIC DNA]</scope>
    <source>
        <strain evidence="1">EC2010</strain>
        <tissue evidence="1">Whole organism of an adult</tissue>
    </source>
</reference>
<feature type="non-terminal residue" evidence="1">
    <location>
        <position position="1"/>
    </location>
</feature>
<dbReference type="AlphaFoldDB" id="A0A433SKN7"/>
<gene>
    <name evidence="1" type="ORF">EGW08_022545</name>
</gene>
<organism evidence="1 2">
    <name type="scientific">Elysia chlorotica</name>
    <name type="common">Eastern emerald elysia</name>
    <name type="synonym">Sea slug</name>
    <dbReference type="NCBI Taxonomy" id="188477"/>
    <lineage>
        <taxon>Eukaryota</taxon>
        <taxon>Metazoa</taxon>
        <taxon>Spiralia</taxon>
        <taxon>Lophotrochozoa</taxon>
        <taxon>Mollusca</taxon>
        <taxon>Gastropoda</taxon>
        <taxon>Heterobranchia</taxon>
        <taxon>Euthyneura</taxon>
        <taxon>Panpulmonata</taxon>
        <taxon>Sacoglossa</taxon>
        <taxon>Placobranchoidea</taxon>
        <taxon>Plakobranchidae</taxon>
        <taxon>Elysia</taxon>
    </lineage>
</organism>
<evidence type="ECO:0000313" key="1">
    <source>
        <dbReference type="EMBL" id="RUS69692.1"/>
    </source>
</evidence>